<dbReference type="PROSITE" id="PS50240">
    <property type="entry name" value="TRYPSIN_DOM"/>
    <property type="match status" value="1"/>
</dbReference>
<evidence type="ECO:0000256" key="1">
    <source>
        <dbReference type="ARBA" id="ARBA00007664"/>
    </source>
</evidence>
<proteinExistence type="inferred from homology"/>
<dbReference type="InterPro" id="IPR009003">
    <property type="entry name" value="Peptidase_S1_PA"/>
</dbReference>
<keyword evidence="4" id="KW-0732">Signal</keyword>
<feature type="domain" description="Peptidase S1" evidence="5">
    <location>
        <begin position="34"/>
        <end position="262"/>
    </location>
</feature>
<keyword evidence="3 6" id="KW-0645">Protease</keyword>
<dbReference type="PANTHER" id="PTHR24276:SF98">
    <property type="entry name" value="FI18310P1-RELATED"/>
    <property type="match status" value="1"/>
</dbReference>
<feature type="signal peptide" evidence="4">
    <location>
        <begin position="1"/>
        <end position="22"/>
    </location>
</feature>
<gene>
    <name evidence="6" type="ORF">E1292_24490</name>
</gene>
<dbReference type="RefSeq" id="WP_132597552.1">
    <property type="nucleotide sequence ID" value="NZ_SMKO01000069.1"/>
</dbReference>
<comment type="similarity">
    <text evidence="1">Belongs to the peptidase S1 family.</text>
</comment>
<sequence>MTSRLVRMALALAATIALTLMAAGTASADRDPRIIGGDPATEQYRFAVSLQYRDQGTRPSPHRCGGALIHSDWVLTAAHCVAGRLPADFKVSIGSNDYLGGTSVDIAEFIVHPLWGTGAQSMGDIALIRLMRSVDAPTIQPARAPEGAPVRMIGWGFTVDGDATSIPRELRQLDTKLLPYSDCRWGDEFQATPGDLCAARGKNDTAGACSGDSGSPLLYRTSTGWKVVGVTSRSGGETGCLNTPEVYTSAAHYWSWVKVTMGT</sequence>
<accession>A0A4R4VEN8</accession>
<evidence type="ECO:0000313" key="6">
    <source>
        <dbReference type="EMBL" id="TDD02067.1"/>
    </source>
</evidence>
<keyword evidence="7" id="KW-1185">Reference proteome</keyword>
<dbReference type="InterPro" id="IPR001254">
    <property type="entry name" value="Trypsin_dom"/>
</dbReference>
<evidence type="ECO:0000256" key="2">
    <source>
        <dbReference type="ARBA" id="ARBA00023157"/>
    </source>
</evidence>
<protein>
    <submittedName>
        <fullName evidence="6">Serine protease</fullName>
    </submittedName>
</protein>
<name>A0A4R4VEN8_9ACTN</name>
<keyword evidence="2" id="KW-1015">Disulfide bond</keyword>
<keyword evidence="3" id="KW-0378">Hydrolase</keyword>
<reference evidence="6 7" key="1">
    <citation type="submission" date="2019-03" db="EMBL/GenBank/DDBJ databases">
        <title>Draft genome sequences of novel Actinobacteria.</title>
        <authorList>
            <person name="Sahin N."/>
            <person name="Ay H."/>
            <person name="Saygin H."/>
        </authorList>
    </citation>
    <scope>NUCLEOTIDE SEQUENCE [LARGE SCALE GENOMIC DNA]</scope>
    <source>
        <strain evidence="6 7">KC310</strain>
    </source>
</reference>
<dbReference type="Pfam" id="PF00089">
    <property type="entry name" value="Trypsin"/>
    <property type="match status" value="1"/>
</dbReference>
<dbReference type="AlphaFoldDB" id="A0A4R4VEN8"/>
<dbReference type="PRINTS" id="PR00722">
    <property type="entry name" value="CHYMOTRYPSIN"/>
</dbReference>
<evidence type="ECO:0000259" key="5">
    <source>
        <dbReference type="PROSITE" id="PS50240"/>
    </source>
</evidence>
<dbReference type="PROSITE" id="PS00135">
    <property type="entry name" value="TRYPSIN_SER"/>
    <property type="match status" value="1"/>
</dbReference>
<dbReference type="InterPro" id="IPR050430">
    <property type="entry name" value="Peptidase_S1"/>
</dbReference>
<keyword evidence="3" id="KW-0720">Serine protease</keyword>
<dbReference type="InterPro" id="IPR043504">
    <property type="entry name" value="Peptidase_S1_PA_chymotrypsin"/>
</dbReference>
<dbReference type="InterPro" id="IPR033116">
    <property type="entry name" value="TRYPSIN_SER"/>
</dbReference>
<organism evidence="6 7">
    <name type="scientific">Nonomuraea deserti</name>
    <dbReference type="NCBI Taxonomy" id="1848322"/>
    <lineage>
        <taxon>Bacteria</taxon>
        <taxon>Bacillati</taxon>
        <taxon>Actinomycetota</taxon>
        <taxon>Actinomycetes</taxon>
        <taxon>Streptosporangiales</taxon>
        <taxon>Streptosporangiaceae</taxon>
        <taxon>Nonomuraea</taxon>
    </lineage>
</organism>
<dbReference type="GO" id="GO:0006508">
    <property type="term" value="P:proteolysis"/>
    <property type="evidence" value="ECO:0007669"/>
    <property type="project" value="UniProtKB-KW"/>
</dbReference>
<dbReference type="CDD" id="cd00190">
    <property type="entry name" value="Tryp_SPc"/>
    <property type="match status" value="1"/>
</dbReference>
<dbReference type="Gene3D" id="2.40.10.10">
    <property type="entry name" value="Trypsin-like serine proteases"/>
    <property type="match status" value="1"/>
</dbReference>
<comment type="caution">
    <text evidence="6">The sequence shown here is derived from an EMBL/GenBank/DDBJ whole genome shotgun (WGS) entry which is preliminary data.</text>
</comment>
<evidence type="ECO:0000256" key="4">
    <source>
        <dbReference type="SAM" id="SignalP"/>
    </source>
</evidence>
<evidence type="ECO:0000313" key="7">
    <source>
        <dbReference type="Proteomes" id="UP000295258"/>
    </source>
</evidence>
<evidence type="ECO:0000256" key="3">
    <source>
        <dbReference type="RuleBase" id="RU363034"/>
    </source>
</evidence>
<dbReference type="PROSITE" id="PS00134">
    <property type="entry name" value="TRYPSIN_HIS"/>
    <property type="match status" value="1"/>
</dbReference>
<dbReference type="EMBL" id="SMKO01000069">
    <property type="protein sequence ID" value="TDD02067.1"/>
    <property type="molecule type" value="Genomic_DNA"/>
</dbReference>
<dbReference type="InterPro" id="IPR001314">
    <property type="entry name" value="Peptidase_S1A"/>
</dbReference>
<dbReference type="SMART" id="SM00020">
    <property type="entry name" value="Tryp_SPc"/>
    <property type="match status" value="1"/>
</dbReference>
<feature type="chain" id="PRO_5038645101" evidence="4">
    <location>
        <begin position="23"/>
        <end position="263"/>
    </location>
</feature>
<dbReference type="SUPFAM" id="SSF50494">
    <property type="entry name" value="Trypsin-like serine proteases"/>
    <property type="match status" value="1"/>
</dbReference>
<dbReference type="InterPro" id="IPR018114">
    <property type="entry name" value="TRYPSIN_HIS"/>
</dbReference>
<dbReference type="GO" id="GO:0004252">
    <property type="term" value="F:serine-type endopeptidase activity"/>
    <property type="evidence" value="ECO:0007669"/>
    <property type="project" value="InterPro"/>
</dbReference>
<dbReference type="PANTHER" id="PTHR24276">
    <property type="entry name" value="POLYSERASE-RELATED"/>
    <property type="match status" value="1"/>
</dbReference>
<dbReference type="Proteomes" id="UP000295258">
    <property type="component" value="Unassembled WGS sequence"/>
</dbReference>